<dbReference type="InterPro" id="IPR023346">
    <property type="entry name" value="Lysozyme-like_dom_sf"/>
</dbReference>
<dbReference type="InterPro" id="IPR051018">
    <property type="entry name" value="Bacteriophage_GH24"/>
</dbReference>
<comment type="catalytic activity">
    <reaction evidence="1 6">
        <text>Hydrolysis of (1-&gt;4)-beta-linkages between N-acetylmuramic acid and N-acetyl-D-glucosamine residues in a peptidoglycan and between N-acetyl-D-glucosamine residues in chitodextrins.</text>
        <dbReference type="EC" id="3.2.1.17"/>
    </reaction>
</comment>
<dbReference type="InterPro" id="IPR034690">
    <property type="entry name" value="Endolysin_T4_type"/>
</dbReference>
<comment type="similarity">
    <text evidence="6">Belongs to the glycosyl hydrolase 24 family.</text>
</comment>
<dbReference type="Pfam" id="PF00959">
    <property type="entry name" value="Phage_lysozyme"/>
    <property type="match status" value="1"/>
</dbReference>
<keyword evidence="2 6" id="KW-0929">Antimicrobial</keyword>
<dbReference type="Gene3D" id="1.10.530.40">
    <property type="match status" value="1"/>
</dbReference>
<evidence type="ECO:0000256" key="1">
    <source>
        <dbReference type="ARBA" id="ARBA00000632"/>
    </source>
</evidence>
<dbReference type="Proteomes" id="UP000323300">
    <property type="component" value="Unassembled WGS sequence"/>
</dbReference>
<dbReference type="CDD" id="cd16900">
    <property type="entry name" value="endolysin_R21-like"/>
    <property type="match status" value="1"/>
</dbReference>
<dbReference type="GO" id="GO:0009253">
    <property type="term" value="P:peptidoglycan catabolic process"/>
    <property type="evidence" value="ECO:0007669"/>
    <property type="project" value="InterPro"/>
</dbReference>
<organism evidence="7 8">
    <name type="scientific">Neomesorhizobium albiziae</name>
    <dbReference type="NCBI Taxonomy" id="335020"/>
    <lineage>
        <taxon>Bacteria</taxon>
        <taxon>Pseudomonadati</taxon>
        <taxon>Pseudomonadota</taxon>
        <taxon>Alphaproteobacteria</taxon>
        <taxon>Hyphomicrobiales</taxon>
        <taxon>Phyllobacteriaceae</taxon>
        <taxon>Neomesorhizobium</taxon>
    </lineage>
</organism>
<dbReference type="PANTHER" id="PTHR38107">
    <property type="match status" value="1"/>
</dbReference>
<sequence>MTTAKSRRAVVALAGITSAVTLSLGVLIKPWEGRELHAYRDIVGVWTICDGETKGVKPGMVKTNAECDAMLLRRVEQDFYRPLTVCIPNFKELPLSLQASLVSAGYNVGVGAICNSTAARLAKADDHRAACHAVTRFNRAGGKVVRGLKLRREYGDASRIGELELCLAGLK</sequence>
<dbReference type="GO" id="GO:0031640">
    <property type="term" value="P:killing of cells of another organism"/>
    <property type="evidence" value="ECO:0007669"/>
    <property type="project" value="UniProtKB-KW"/>
</dbReference>
<accession>A0A1I3YCW1</accession>
<reference evidence="7 8" key="1">
    <citation type="submission" date="2016-10" db="EMBL/GenBank/DDBJ databases">
        <authorList>
            <person name="Varghese N."/>
            <person name="Submissions S."/>
        </authorList>
    </citation>
    <scope>NUCLEOTIDE SEQUENCE [LARGE SCALE GENOMIC DNA]</scope>
    <source>
        <strain evidence="7 8">DSM 21822</strain>
    </source>
</reference>
<dbReference type="EC" id="3.2.1.17" evidence="6"/>
<dbReference type="AlphaFoldDB" id="A0A1I3YCW1"/>
<name>A0A1I3YCW1_9HYPH</name>
<gene>
    <name evidence="7" type="ORF">SAMN04488498_104323</name>
</gene>
<protein>
    <recommendedName>
        <fullName evidence="6">Lysozyme</fullName>
        <ecNumber evidence="6">3.2.1.17</ecNumber>
    </recommendedName>
</protein>
<dbReference type="SUPFAM" id="SSF53955">
    <property type="entry name" value="Lysozyme-like"/>
    <property type="match status" value="1"/>
</dbReference>
<evidence type="ECO:0000256" key="6">
    <source>
        <dbReference type="RuleBase" id="RU003788"/>
    </source>
</evidence>
<dbReference type="GO" id="GO:0003796">
    <property type="term" value="F:lysozyme activity"/>
    <property type="evidence" value="ECO:0007669"/>
    <property type="project" value="UniProtKB-EC"/>
</dbReference>
<evidence type="ECO:0000256" key="5">
    <source>
        <dbReference type="ARBA" id="ARBA00023295"/>
    </source>
</evidence>
<evidence type="ECO:0000256" key="3">
    <source>
        <dbReference type="ARBA" id="ARBA00022638"/>
    </source>
</evidence>
<dbReference type="GO" id="GO:0042742">
    <property type="term" value="P:defense response to bacterium"/>
    <property type="evidence" value="ECO:0007669"/>
    <property type="project" value="UniProtKB-KW"/>
</dbReference>
<keyword evidence="3 6" id="KW-0081">Bacteriolytic enzyme</keyword>
<keyword evidence="5 6" id="KW-0326">Glycosidase</keyword>
<evidence type="ECO:0000256" key="4">
    <source>
        <dbReference type="ARBA" id="ARBA00022801"/>
    </source>
</evidence>
<dbReference type="InterPro" id="IPR023347">
    <property type="entry name" value="Lysozyme_dom_sf"/>
</dbReference>
<dbReference type="EMBL" id="FOSL01000004">
    <property type="protein sequence ID" value="SFK29111.1"/>
    <property type="molecule type" value="Genomic_DNA"/>
</dbReference>
<evidence type="ECO:0000313" key="8">
    <source>
        <dbReference type="Proteomes" id="UP000323300"/>
    </source>
</evidence>
<dbReference type="GO" id="GO:0016998">
    <property type="term" value="P:cell wall macromolecule catabolic process"/>
    <property type="evidence" value="ECO:0007669"/>
    <property type="project" value="InterPro"/>
</dbReference>
<keyword evidence="4 6" id="KW-0378">Hydrolase</keyword>
<dbReference type="HAMAP" id="MF_04110">
    <property type="entry name" value="ENDOLYSIN_T4"/>
    <property type="match status" value="1"/>
</dbReference>
<evidence type="ECO:0000313" key="7">
    <source>
        <dbReference type="EMBL" id="SFK29111.1"/>
    </source>
</evidence>
<dbReference type="OrthoDB" id="5327667at2"/>
<keyword evidence="8" id="KW-1185">Reference proteome</keyword>
<proteinExistence type="inferred from homology"/>
<dbReference type="PANTHER" id="PTHR38107:SF3">
    <property type="entry name" value="LYSOZYME RRRD-RELATED"/>
    <property type="match status" value="1"/>
</dbReference>
<evidence type="ECO:0000256" key="2">
    <source>
        <dbReference type="ARBA" id="ARBA00022529"/>
    </source>
</evidence>
<dbReference type="InterPro" id="IPR002196">
    <property type="entry name" value="Glyco_hydro_24"/>
</dbReference>